<dbReference type="InterPro" id="IPR050621">
    <property type="entry name" value="Tudor_domain_containing"/>
</dbReference>
<organism evidence="2 3">
    <name type="scientific">Eptatretus burgeri</name>
    <name type="common">Inshore hagfish</name>
    <dbReference type="NCBI Taxonomy" id="7764"/>
    <lineage>
        <taxon>Eukaryota</taxon>
        <taxon>Metazoa</taxon>
        <taxon>Chordata</taxon>
        <taxon>Craniata</taxon>
        <taxon>Vertebrata</taxon>
        <taxon>Cyclostomata</taxon>
        <taxon>Myxini</taxon>
        <taxon>Myxiniformes</taxon>
        <taxon>Myxinidae</taxon>
        <taxon>Eptatretinae</taxon>
        <taxon>Eptatretus</taxon>
    </lineage>
</organism>
<dbReference type="Pfam" id="PF00567">
    <property type="entry name" value="TUDOR"/>
    <property type="match status" value="1"/>
</dbReference>
<keyword evidence="3" id="KW-1185">Reference proteome</keyword>
<dbReference type="SMART" id="SM00333">
    <property type="entry name" value="TUDOR"/>
    <property type="match status" value="1"/>
</dbReference>
<dbReference type="Gene3D" id="2.30.30.140">
    <property type="match status" value="1"/>
</dbReference>
<evidence type="ECO:0000313" key="2">
    <source>
        <dbReference type="Ensembl" id="ENSEBUP00000012097.1"/>
    </source>
</evidence>
<dbReference type="PROSITE" id="PS50304">
    <property type="entry name" value="TUDOR"/>
    <property type="match status" value="1"/>
</dbReference>
<dbReference type="PANTHER" id="PTHR22948:SF29">
    <property type="entry name" value="FI02030P-RELATED"/>
    <property type="match status" value="1"/>
</dbReference>
<dbReference type="InterPro" id="IPR002999">
    <property type="entry name" value="Tudor"/>
</dbReference>
<dbReference type="AlphaFoldDB" id="A0A8C4Q9G9"/>
<proteinExistence type="predicted"/>
<dbReference type="PANTHER" id="PTHR22948">
    <property type="entry name" value="TUDOR DOMAIN CONTAINING PROTEIN"/>
    <property type="match status" value="1"/>
</dbReference>
<evidence type="ECO:0000259" key="1">
    <source>
        <dbReference type="PROSITE" id="PS50304"/>
    </source>
</evidence>
<dbReference type="Proteomes" id="UP000694388">
    <property type="component" value="Unplaced"/>
</dbReference>
<protein>
    <recommendedName>
        <fullName evidence="1">Tudor domain-containing protein</fullName>
    </recommendedName>
</protein>
<dbReference type="Gene3D" id="2.40.50.90">
    <property type="match status" value="1"/>
</dbReference>
<evidence type="ECO:0000313" key="3">
    <source>
        <dbReference type="Proteomes" id="UP000694388"/>
    </source>
</evidence>
<name>A0A8C4Q9G9_EPTBU</name>
<reference evidence="2" key="1">
    <citation type="submission" date="2025-08" db="UniProtKB">
        <authorList>
            <consortium name="Ensembl"/>
        </authorList>
    </citation>
    <scope>IDENTIFICATION</scope>
</reference>
<reference evidence="2" key="2">
    <citation type="submission" date="2025-09" db="UniProtKB">
        <authorList>
            <consortium name="Ensembl"/>
        </authorList>
    </citation>
    <scope>IDENTIFICATION</scope>
</reference>
<dbReference type="SUPFAM" id="SSF63748">
    <property type="entry name" value="Tudor/PWWP/MBT"/>
    <property type="match status" value="1"/>
</dbReference>
<dbReference type="Ensembl" id="ENSEBUT00000012673.1">
    <property type="protein sequence ID" value="ENSEBUP00000012097.1"/>
    <property type="gene ID" value="ENSEBUG00000007722.1"/>
</dbReference>
<sequence length="656" mass="73196">MMLKKPEHRQENNRRTMVASATTQLESMPCYATVAAQPDNRMPCDNGIVALESRRMPHDMDPVLSEPVSTSYCMGTMTVSPEPVWCDKGVSQMYPEGSCSDVGALVQPQRKQFSNEAAELQARTTRCNAKATIKQALEVSRCVKTEVMQMDMTLSGVEATAVQPRTSLWELGVSELMSGSMRQLTRADITQPGGTSCNIGTIVHQEKIASNMEAPSTQPESKPHVRAVALHPGIVPHNIESTVIQKDKLLRDVGAVVKQPFWTPCDFPPTPAKQDGGAVKLRPKTMWCNNAAAVALPREMLPVDRAAKIQLQRISHDAAPRAAQPGRMREDGATAAVWPASRVLDFDSKNKFQHRNPMHQDVCSERNDNEGDVGRLSVPQAASSVMPDNDNVFSLWRHGRCWSAAACRLENLLPHLTGSEEVVEDVFGETLSLDLPCTGDWIFLRVTAIHNECHFWAQLPYGCNFKPHERTQWDEPIQGGPIKDVPARHLAISQSYTFMLRDLQQHYSRHGLSHHQQILPACGELVAARLSSNGLFYRGRVCDVIPEICSVKVFFLDLGNTECLRKDDVFQLLPQFLHIPFQAVEVFLYGLEPVPGENIRRIAREFFEDIVVGKLMVAHVMRRSPSDELWVLLYLMGVPTSPINRLLLDEGFCVPQ</sequence>
<feature type="domain" description="Tudor" evidence="1">
    <location>
        <begin position="519"/>
        <end position="579"/>
    </location>
</feature>
<accession>A0A8C4Q9G9</accession>
<dbReference type="InterPro" id="IPR035437">
    <property type="entry name" value="SNase_OB-fold_sf"/>
</dbReference>